<feature type="region of interest" description="Disordered" evidence="5">
    <location>
        <begin position="574"/>
        <end position="650"/>
    </location>
</feature>
<feature type="binding site" evidence="4">
    <location>
        <position position="98"/>
    </location>
    <ligand>
        <name>ATP</name>
        <dbReference type="ChEBI" id="CHEBI:30616"/>
    </ligand>
</feature>
<feature type="compositionally biased region" description="Low complexity" evidence="5">
    <location>
        <begin position="637"/>
        <end position="650"/>
    </location>
</feature>
<gene>
    <name evidence="7" type="ORF">TT172_LOCUS5717</name>
</gene>
<dbReference type="AlphaFoldDB" id="A0A3S4D5N3"/>
<dbReference type="SMART" id="SM00220">
    <property type="entry name" value="S_TKc"/>
    <property type="match status" value="1"/>
</dbReference>
<dbReference type="Pfam" id="PF07714">
    <property type="entry name" value="PK_Tyr_Ser-Thr"/>
    <property type="match status" value="1"/>
</dbReference>
<feature type="compositionally biased region" description="Polar residues" evidence="5">
    <location>
        <begin position="607"/>
        <end position="630"/>
    </location>
</feature>
<keyword evidence="3 4" id="KW-0067">ATP-binding</keyword>
<feature type="region of interest" description="Disordered" evidence="5">
    <location>
        <begin position="685"/>
        <end position="785"/>
    </location>
</feature>
<dbReference type="InterPro" id="IPR011009">
    <property type="entry name" value="Kinase-like_dom_sf"/>
</dbReference>
<dbReference type="InterPro" id="IPR017441">
    <property type="entry name" value="Protein_kinase_ATP_BS"/>
</dbReference>
<dbReference type="InterPro" id="IPR001245">
    <property type="entry name" value="Ser-Thr/Tyr_kinase_cat_dom"/>
</dbReference>
<evidence type="ECO:0000256" key="2">
    <source>
        <dbReference type="ARBA" id="ARBA00022741"/>
    </source>
</evidence>
<dbReference type="PANTHER" id="PTHR44329">
    <property type="entry name" value="SERINE/THREONINE-PROTEIN KINASE TNNI3K-RELATED"/>
    <property type="match status" value="1"/>
</dbReference>
<feature type="region of interest" description="Disordered" evidence="5">
    <location>
        <begin position="486"/>
        <end position="562"/>
    </location>
</feature>
<dbReference type="PROSITE" id="PS00108">
    <property type="entry name" value="PROTEIN_KINASE_ST"/>
    <property type="match status" value="1"/>
</dbReference>
<sequence>MGDPGDGWQTVMPTSHSGMERLSHLQLEDVERQILREWETSRGHWSGIGKHTPLDDFTEAKKLHNRFKCDAQLGVGSFGVVEKVKYTINNRRICLARKLVRPRYRRQPIHQLREEANVMEKLDHEHIVKLVGTYCIQTNLYLLLWPVAVCNLDCLLNDLDCLKMGLGDRDDIVSRLHALALDPNDHTAVERTRPATHAAASPGTSPLTYLRQIMGCITRAVAYCHQANIRHLDLKPSNILLNPGRVYLADFGIAKDVHDRDHTMTRGQAGTPKWRAPELHQVQNDWSMKAADVYSLGMVLLSIATLIHDAPLDEFDDMLGELSPEGRAEKLQRYLRKLETLALATQDVDDVNAPTFGPKHIVELASRMLSSTPESRPVIFQVESELVELGGIDQVYHAPCCKKSSRYVTDRMNAKLKLVVDERDRLRAEHEAMAKRLQVLEAKDATYESRLVNERNTYRDHITNLQAQLEAERLERKNLEASIQELDRRHRKQQRPGVPQPASDRQATPGRPSTGTLEMRKRPLAHPKVGAVSQQMGPPAPVPQRSPAPTGRSPRPGYSQTAAVAAAQTLLATIPRRDSRIPSPSAASTAVSTTSPSPDTAGFPLRSRTSVSQIPRAVNPTTPIRSNTPILNRDPSSTDSTQYSMSSSVFSRMSQSRASLADTSVAASPLTGNSPATLHLRRVASPTATPADPPRPAGAPPKAPPTTAPSNDQSDEPEDPAPRSTSPEGVVHGLGLGLTDRERRDSLATSSSGDGLGSQPVPPERESVRDAASVAGSAAPPGTLSPVLSASVVSAASSPRATHAAMAEAVRSGAAGGGGGGGGLPRVPPLPTARSWADVARRNGRRG</sequence>
<evidence type="ECO:0000256" key="5">
    <source>
        <dbReference type="SAM" id="MobiDB-lite"/>
    </source>
</evidence>
<dbReference type="GO" id="GO:0004674">
    <property type="term" value="F:protein serine/threonine kinase activity"/>
    <property type="evidence" value="ECO:0007669"/>
    <property type="project" value="UniProtKB-KW"/>
</dbReference>
<keyword evidence="1" id="KW-0723">Serine/threonine-protein kinase</keyword>
<dbReference type="InterPro" id="IPR008271">
    <property type="entry name" value="Ser/Thr_kinase_AS"/>
</dbReference>
<dbReference type="PROSITE" id="PS50011">
    <property type="entry name" value="PROTEIN_KINASE_DOM"/>
    <property type="match status" value="1"/>
</dbReference>
<dbReference type="Gene3D" id="3.30.200.20">
    <property type="entry name" value="Phosphorylase Kinase, domain 1"/>
    <property type="match status" value="1"/>
</dbReference>
<dbReference type="PANTHER" id="PTHR44329:SF260">
    <property type="entry name" value="PROTEIN KINASE DOMAIN-CONTAINING PROTEIN"/>
    <property type="match status" value="1"/>
</dbReference>
<evidence type="ECO:0000256" key="1">
    <source>
        <dbReference type="ARBA" id="ARBA00022527"/>
    </source>
</evidence>
<dbReference type="Gene3D" id="1.10.510.10">
    <property type="entry name" value="Transferase(Phosphotransferase) domain 1"/>
    <property type="match status" value="1"/>
</dbReference>
<reference evidence="7 8" key="1">
    <citation type="submission" date="2018-04" db="EMBL/GenBank/DDBJ databases">
        <authorList>
            <person name="Huttner S."/>
            <person name="Dainat J."/>
        </authorList>
    </citation>
    <scope>NUCLEOTIDE SEQUENCE [LARGE SCALE GENOMIC DNA]</scope>
</reference>
<proteinExistence type="predicted"/>
<feature type="compositionally biased region" description="Polar residues" evidence="5">
    <location>
        <begin position="503"/>
        <end position="516"/>
    </location>
</feature>
<keyword evidence="1" id="KW-0808">Transferase</keyword>
<dbReference type="CDD" id="cd00180">
    <property type="entry name" value="PKc"/>
    <property type="match status" value="1"/>
</dbReference>
<feature type="compositionally biased region" description="Low complexity" evidence="5">
    <location>
        <begin position="582"/>
        <end position="601"/>
    </location>
</feature>
<evidence type="ECO:0000259" key="6">
    <source>
        <dbReference type="PROSITE" id="PS50011"/>
    </source>
</evidence>
<feature type="domain" description="Protein kinase" evidence="6">
    <location>
        <begin position="67"/>
        <end position="387"/>
    </location>
</feature>
<evidence type="ECO:0000256" key="4">
    <source>
        <dbReference type="PROSITE-ProRule" id="PRU10141"/>
    </source>
</evidence>
<keyword evidence="1" id="KW-0418">Kinase</keyword>
<evidence type="ECO:0000313" key="7">
    <source>
        <dbReference type="EMBL" id="SPQ23298.1"/>
    </source>
</evidence>
<dbReference type="InterPro" id="IPR051681">
    <property type="entry name" value="Ser/Thr_Kinases-Pseudokinases"/>
</dbReference>
<dbReference type="GO" id="GO:0005524">
    <property type="term" value="F:ATP binding"/>
    <property type="evidence" value="ECO:0007669"/>
    <property type="project" value="UniProtKB-UniRule"/>
</dbReference>
<evidence type="ECO:0000313" key="8">
    <source>
        <dbReference type="Proteomes" id="UP000289323"/>
    </source>
</evidence>
<dbReference type="EMBL" id="OUUZ01000010">
    <property type="protein sequence ID" value="SPQ23298.1"/>
    <property type="molecule type" value="Genomic_DNA"/>
</dbReference>
<feature type="compositionally biased region" description="Gly residues" evidence="5">
    <location>
        <begin position="814"/>
        <end position="824"/>
    </location>
</feature>
<evidence type="ECO:0000256" key="3">
    <source>
        <dbReference type="ARBA" id="ARBA00022840"/>
    </source>
</evidence>
<name>A0A3S4D5N3_9PEZI</name>
<accession>A0A3S4D5N3</accession>
<dbReference type="Proteomes" id="UP000289323">
    <property type="component" value="Unassembled WGS sequence"/>
</dbReference>
<feature type="compositionally biased region" description="Pro residues" evidence="5">
    <location>
        <begin position="691"/>
        <end position="707"/>
    </location>
</feature>
<dbReference type="InterPro" id="IPR000719">
    <property type="entry name" value="Prot_kinase_dom"/>
</dbReference>
<feature type="compositionally biased region" description="Low complexity" evidence="5">
    <location>
        <begin position="771"/>
        <end position="785"/>
    </location>
</feature>
<dbReference type="PROSITE" id="PS00107">
    <property type="entry name" value="PROTEIN_KINASE_ATP"/>
    <property type="match status" value="1"/>
</dbReference>
<organism evidence="7 8">
    <name type="scientific">Thermothielavioides terrestris</name>
    <dbReference type="NCBI Taxonomy" id="2587410"/>
    <lineage>
        <taxon>Eukaryota</taxon>
        <taxon>Fungi</taxon>
        <taxon>Dikarya</taxon>
        <taxon>Ascomycota</taxon>
        <taxon>Pezizomycotina</taxon>
        <taxon>Sordariomycetes</taxon>
        <taxon>Sordariomycetidae</taxon>
        <taxon>Sordariales</taxon>
        <taxon>Chaetomiaceae</taxon>
        <taxon>Thermothielavioides</taxon>
    </lineage>
</organism>
<feature type="region of interest" description="Disordered" evidence="5">
    <location>
        <begin position="807"/>
        <end position="847"/>
    </location>
</feature>
<keyword evidence="2 4" id="KW-0547">Nucleotide-binding</keyword>
<dbReference type="SUPFAM" id="SSF56112">
    <property type="entry name" value="Protein kinase-like (PK-like)"/>
    <property type="match status" value="1"/>
</dbReference>
<protein>
    <submittedName>
        <fullName evidence="7">7632381a-719b-484e-9cdd-68c2337217b5</fullName>
    </submittedName>
</protein>